<evidence type="ECO:0000313" key="9">
    <source>
        <dbReference type="Proteomes" id="UP000565785"/>
    </source>
</evidence>
<dbReference type="GO" id="GO:0060337">
    <property type="term" value="P:type I interferon-mediated signaling pathway"/>
    <property type="evidence" value="ECO:0007669"/>
    <property type="project" value="TreeGrafter"/>
</dbReference>
<feature type="non-terminal residue" evidence="8">
    <location>
        <position position="129"/>
    </location>
</feature>
<evidence type="ECO:0000256" key="3">
    <source>
        <dbReference type="ARBA" id="ARBA00022692"/>
    </source>
</evidence>
<dbReference type="Proteomes" id="UP000565785">
    <property type="component" value="Unassembled WGS sequence"/>
</dbReference>
<reference evidence="8 9" key="1">
    <citation type="submission" date="2019-09" db="EMBL/GenBank/DDBJ databases">
        <title>Bird 10,000 Genomes (B10K) Project - Family phase.</title>
        <authorList>
            <person name="Zhang G."/>
        </authorList>
    </citation>
    <scope>NUCLEOTIDE SEQUENCE [LARGE SCALE GENOMIC DNA]</scope>
    <source>
        <strain evidence="8">B10K-DU-002-35</strain>
        <tissue evidence="8">Muscle</tissue>
    </source>
</reference>
<keyword evidence="3 7" id="KW-0812">Transmembrane</keyword>
<keyword evidence="5 7" id="KW-0472">Membrane</keyword>
<keyword evidence="4 7" id="KW-1133">Transmembrane helix</keyword>
<evidence type="ECO:0000256" key="4">
    <source>
        <dbReference type="ARBA" id="ARBA00022989"/>
    </source>
</evidence>
<evidence type="ECO:0000256" key="6">
    <source>
        <dbReference type="SAM" id="MobiDB-lite"/>
    </source>
</evidence>
<comment type="similarity">
    <text evidence="2">Belongs to the CD225/Dispanin family.</text>
</comment>
<evidence type="ECO:0000256" key="1">
    <source>
        <dbReference type="ARBA" id="ARBA00004370"/>
    </source>
</evidence>
<feature type="transmembrane region" description="Helical" evidence="7">
    <location>
        <begin position="47"/>
        <end position="70"/>
    </location>
</feature>
<comment type="subcellular location">
    <subcellularLocation>
        <location evidence="1">Membrane</location>
    </subcellularLocation>
</comment>
<dbReference type="GO" id="GO:0046597">
    <property type="term" value="P:host-mediated suppression of symbiont invasion"/>
    <property type="evidence" value="ECO:0007669"/>
    <property type="project" value="TreeGrafter"/>
</dbReference>
<gene>
    <name evidence="8" type="primary">Ifitm2</name>
    <name evidence="8" type="ORF">RHICYA_R15826</name>
</gene>
<accession>A0A7L1P151</accession>
<dbReference type="PANTHER" id="PTHR13999">
    <property type="entry name" value="INTERFERON INDUCIBLE TRANSMEMBRANE PROTEIN"/>
    <property type="match status" value="1"/>
</dbReference>
<dbReference type="GO" id="GO:0045071">
    <property type="term" value="P:negative regulation of viral genome replication"/>
    <property type="evidence" value="ECO:0007669"/>
    <property type="project" value="TreeGrafter"/>
</dbReference>
<feature type="non-terminal residue" evidence="8">
    <location>
        <position position="1"/>
    </location>
</feature>
<dbReference type="PANTHER" id="PTHR13999:SF4">
    <property type="entry name" value="INTERFERON-INDUCED TRANSMEMBRANE PROTEIN 3"/>
    <property type="match status" value="1"/>
</dbReference>
<evidence type="ECO:0000256" key="2">
    <source>
        <dbReference type="ARBA" id="ARBA00006843"/>
    </source>
</evidence>
<evidence type="ECO:0000313" key="8">
    <source>
        <dbReference type="EMBL" id="NXO05573.1"/>
    </source>
</evidence>
<evidence type="ECO:0000256" key="7">
    <source>
        <dbReference type="SAM" id="Phobius"/>
    </source>
</evidence>
<proteinExistence type="inferred from homology"/>
<dbReference type="OrthoDB" id="9906841at2759"/>
<name>A0A7L1P151_RHICY</name>
<dbReference type="GO" id="GO:0034341">
    <property type="term" value="P:response to type II interferon"/>
    <property type="evidence" value="ECO:0007669"/>
    <property type="project" value="TreeGrafter"/>
</dbReference>
<feature type="region of interest" description="Disordered" evidence="6">
    <location>
        <begin position="81"/>
        <end position="110"/>
    </location>
</feature>
<dbReference type="InterPro" id="IPR007593">
    <property type="entry name" value="CD225/Dispanin_fam"/>
</dbReference>
<dbReference type="InterPro" id="IPR051517">
    <property type="entry name" value="IFITM_antiviral_protein"/>
</dbReference>
<protein>
    <submittedName>
        <fullName evidence="8">IFM2 protein</fullName>
    </submittedName>
</protein>
<organism evidence="8 9">
    <name type="scientific">Rhinopomastus cyanomelas</name>
    <name type="common">Common scimitarbill</name>
    <dbReference type="NCBI Taxonomy" id="113115"/>
    <lineage>
        <taxon>Eukaryota</taxon>
        <taxon>Metazoa</taxon>
        <taxon>Chordata</taxon>
        <taxon>Craniata</taxon>
        <taxon>Vertebrata</taxon>
        <taxon>Euteleostomi</taxon>
        <taxon>Archelosauria</taxon>
        <taxon>Archosauria</taxon>
        <taxon>Dinosauria</taxon>
        <taxon>Saurischia</taxon>
        <taxon>Theropoda</taxon>
        <taxon>Coelurosauria</taxon>
        <taxon>Aves</taxon>
        <taxon>Neognathae</taxon>
        <taxon>Neoaves</taxon>
        <taxon>Telluraves</taxon>
        <taxon>Coraciimorphae</taxon>
        <taxon>Bucerotiformes</taxon>
        <taxon>Rhinopomastidae</taxon>
        <taxon>Rhinopomastus</taxon>
    </lineage>
</organism>
<dbReference type="GO" id="GO:0051607">
    <property type="term" value="P:defense response to virus"/>
    <property type="evidence" value="ECO:0007669"/>
    <property type="project" value="TreeGrafter"/>
</dbReference>
<dbReference type="AlphaFoldDB" id="A0A7L1P151"/>
<dbReference type="GO" id="GO:0035455">
    <property type="term" value="P:response to interferon-alpha"/>
    <property type="evidence" value="ECO:0007669"/>
    <property type="project" value="TreeGrafter"/>
</dbReference>
<evidence type="ECO:0000256" key="5">
    <source>
        <dbReference type="ARBA" id="ARBA00023136"/>
    </source>
</evidence>
<dbReference type="GO" id="GO:0035456">
    <property type="term" value="P:response to interferon-beta"/>
    <property type="evidence" value="ECO:0007669"/>
    <property type="project" value="TreeGrafter"/>
</dbReference>
<dbReference type="GO" id="GO:0005886">
    <property type="term" value="C:plasma membrane"/>
    <property type="evidence" value="ECO:0007669"/>
    <property type="project" value="TreeGrafter"/>
</dbReference>
<feature type="region of interest" description="Disordered" evidence="6">
    <location>
        <begin position="1"/>
        <end position="40"/>
    </location>
</feature>
<dbReference type="Pfam" id="PF04505">
    <property type="entry name" value="CD225"/>
    <property type="match status" value="1"/>
</dbReference>
<dbReference type="EMBL" id="VXBP01021194">
    <property type="protein sequence ID" value="NXO05573.1"/>
    <property type="molecule type" value="Genomic_DNA"/>
</dbReference>
<sequence>MQDPPEPVSIPMAPYGKEGASGPATAFGPTVTTSFPPAQRGRSPPDFVLWSFFNTLFCNACCLGFVALVFSMKVRGRHPGCPAQLGGPSARAPLPQMPPPNSPSLSRTAPVPPCSLSLSHRMPLAPSCW</sequence>
<comment type="caution">
    <text evidence="8">The sequence shown here is derived from an EMBL/GenBank/DDBJ whole genome shotgun (WGS) entry which is preliminary data.</text>
</comment>
<keyword evidence="9" id="KW-1185">Reference proteome</keyword>